<dbReference type="AlphaFoldDB" id="A0A7E4ZV61"/>
<feature type="compositionally biased region" description="Basic residues" evidence="1">
    <location>
        <begin position="1"/>
        <end position="12"/>
    </location>
</feature>
<dbReference type="Pfam" id="PF05303">
    <property type="entry name" value="GSKIP_dom"/>
    <property type="match status" value="1"/>
</dbReference>
<dbReference type="InterPro" id="IPR007967">
    <property type="entry name" value="GSKIP_dom"/>
</dbReference>
<dbReference type="InterPro" id="IPR027523">
    <property type="entry name" value="CLU_prot"/>
</dbReference>
<keyword evidence="4" id="KW-1185">Reference proteome</keyword>
<reference evidence="5" key="2">
    <citation type="submission" date="2020-10" db="UniProtKB">
        <authorList>
            <consortium name="WormBaseParasite"/>
        </authorList>
    </citation>
    <scope>IDENTIFICATION</scope>
</reference>
<evidence type="ECO:0000259" key="3">
    <source>
        <dbReference type="Pfam" id="PF12807"/>
    </source>
</evidence>
<dbReference type="Gene3D" id="3.30.2280.10">
    <property type="entry name" value="Hypothetical protein (hspc210)"/>
    <property type="match status" value="1"/>
</dbReference>
<accession>A0A7E4ZV61</accession>
<organism evidence="4 5">
    <name type="scientific">Panagrellus redivivus</name>
    <name type="common">Microworm</name>
    <dbReference type="NCBI Taxonomy" id="6233"/>
    <lineage>
        <taxon>Eukaryota</taxon>
        <taxon>Metazoa</taxon>
        <taxon>Ecdysozoa</taxon>
        <taxon>Nematoda</taxon>
        <taxon>Chromadorea</taxon>
        <taxon>Rhabditida</taxon>
        <taxon>Tylenchina</taxon>
        <taxon>Panagrolaimomorpha</taxon>
        <taxon>Panagrolaimoidea</taxon>
        <taxon>Panagrolaimidae</taxon>
        <taxon>Panagrellus</taxon>
    </lineage>
</organism>
<sequence>MARKAKSSRYRAPKNEKGTMTSPPAEEEINDADDVITFNLNFPGGLGTILTMNLAVFKEQGTLAILFLTINDLPETWYLGTLLAKYKGRALKDTDKFDDVGFKKINTLDITDNEPNFTGVTLRHHLNRVMTLLSTDYNRASATHCRSALSEIDSDKDSAAEKDVDYVKELTDSSQVTTKAYDLTSWGLRGFKELSYSSFNPPLPRDYNAGHLAYLHLITLEGAHHSITCSTKGFYINKIKGDHFDPEIHPKHPKIYSNLINLMSDLSPAFPPIFQKAHANAKIVVANIPMYGPQTWYSLDLPNKRCAMRSEFLGYMSGFFQYDENFLANFEFSAAVASNHLTGSPGTEDVLSGSMSVFFHDNLQRTTRRVFDGDVTYNFLENDEEEYSFGSFRVRTINTDNEWAIALNQRKMANFLYHCATIPNEKVYPVVMGVVKYRGKRAVGLSLPPNSMQGIYNSTTVGAMRDQFYVDDPYVARLFGDQINKPDLFLPNTVNVVGGKTAEIFGHYTNRIITVSDKIAYVFPGHFSTLPDPNYRENGKVTPLMRSLGFPKKLRHDFAEFRHTALHRLTEFRAFALYKIQKVITSQDPNTVTLDTFPELADACLNEVILGRTNKKFLPVLQKVRENLFGDAEIQEEKCIRELLNNRVVMRSLLTGLREGSHVKVIEAFKSFVPKNSTLPYYDVRFNPNAYESKDFLVPSTDKNEKMNIAVLGEFNVTIQIPSFLYLQFVDESTILDNAQLLELWKKRLGINTRYLGLLVKGVEGIEVFSELKKLAISEILLRSAKHVFNTLIEPTDRSQTSKAVSHFLNCIFGLVSKVEAARSGKNTSSHRDTIFTLTSASLFELIANDMREHFGFDVKAESFAELFSGYGITKLPVLRRLCLLTGIVLSLKDYDLASEAPVSLGDVVDVVPIVKGYDFESVTTNENYTCALEETTQHNYFDARVIADLTYKQMESIMGPNLADVGFWLQYCNKMSFRVVTVPPFQHQLTAASIIERALGPCNFKTVHAYLFTAAVAAFHEFYNTALKLCLRVHRMTRLISGVNDSFVAHVELTLGLLLTITKHPDAIGVLDLCLARRNGSIRNFDTNIVPSIAAAYCYHREFRKVIALYKEVLATGDLYLDDRKYFEKQLEFAVNDAVNHQRSINNNNEVLALKDMASVADAGNPLKSLGTILFRIINSVIPDPFVPFTVNIVSDYYKNIHGNVDKERIRKKIHRKIRSFD</sequence>
<evidence type="ECO:0000256" key="1">
    <source>
        <dbReference type="SAM" id="MobiDB-lite"/>
    </source>
</evidence>
<evidence type="ECO:0000313" key="4">
    <source>
        <dbReference type="Proteomes" id="UP000492821"/>
    </source>
</evidence>
<feature type="region of interest" description="Disordered" evidence="1">
    <location>
        <begin position="1"/>
        <end position="26"/>
    </location>
</feature>
<reference evidence="4" key="1">
    <citation type="journal article" date="2013" name="Genetics">
        <title>The draft genome and transcriptome of Panagrellus redivivus are shaped by the harsh demands of a free-living lifestyle.</title>
        <authorList>
            <person name="Srinivasan J."/>
            <person name="Dillman A.R."/>
            <person name="Macchietto M.G."/>
            <person name="Heikkinen L."/>
            <person name="Lakso M."/>
            <person name="Fracchia K.M."/>
            <person name="Antoshechkin I."/>
            <person name="Mortazavi A."/>
            <person name="Wong G."/>
            <person name="Sternberg P.W."/>
        </authorList>
    </citation>
    <scope>NUCLEOTIDE SEQUENCE [LARGE SCALE GENOMIC DNA]</scope>
    <source>
        <strain evidence="4">MT8872</strain>
    </source>
</reference>
<feature type="domain" description="GSKIP" evidence="2">
    <location>
        <begin position="210"/>
        <end position="277"/>
    </location>
</feature>
<dbReference type="InterPro" id="IPR033646">
    <property type="entry name" value="CLU-central"/>
</dbReference>
<dbReference type="CDD" id="cd15466">
    <property type="entry name" value="CLU-central"/>
    <property type="match status" value="1"/>
</dbReference>
<dbReference type="SUPFAM" id="SSF103107">
    <property type="entry name" value="Hypothetical protein c14orf129, hspc210"/>
    <property type="match status" value="1"/>
</dbReference>
<feature type="domain" description="CLU central" evidence="3">
    <location>
        <begin position="736"/>
        <end position="896"/>
    </location>
</feature>
<evidence type="ECO:0000313" key="5">
    <source>
        <dbReference type="WBParaSite" id="Pan_g19502.t1"/>
    </source>
</evidence>
<proteinExistence type="predicted"/>
<dbReference type="WBParaSite" id="Pan_g19502.t1">
    <property type="protein sequence ID" value="Pan_g19502.t1"/>
    <property type="gene ID" value="Pan_g19502"/>
</dbReference>
<evidence type="ECO:0000259" key="2">
    <source>
        <dbReference type="Pfam" id="PF05303"/>
    </source>
</evidence>
<protein>
    <submittedName>
        <fullName evidence="5">Capsid protein</fullName>
    </submittedName>
</protein>
<dbReference type="Proteomes" id="UP000492821">
    <property type="component" value="Unassembled WGS sequence"/>
</dbReference>
<dbReference type="GO" id="GO:0005737">
    <property type="term" value="C:cytoplasm"/>
    <property type="evidence" value="ECO:0007669"/>
    <property type="project" value="TreeGrafter"/>
</dbReference>
<dbReference type="PANTHER" id="PTHR12601">
    <property type="entry name" value="EUKARYOTIC TRANSLATION INITIATION FACTOR 3 SUBUNIT EIF-3"/>
    <property type="match status" value="1"/>
</dbReference>
<name>A0A7E4ZV61_PANRE</name>
<dbReference type="Pfam" id="PF12807">
    <property type="entry name" value="eIF3_p135"/>
    <property type="match status" value="1"/>
</dbReference>
<dbReference type="InterPro" id="IPR023231">
    <property type="entry name" value="GSKIP_dom_sf"/>
</dbReference>